<comment type="caution">
    <text evidence="1">The sequence shown here is derived from an EMBL/GenBank/DDBJ whole genome shotgun (WGS) entry which is preliminary data.</text>
</comment>
<accession>A0ABW5YL81</accession>
<evidence type="ECO:0000313" key="1">
    <source>
        <dbReference type="EMBL" id="MFD2891847.1"/>
    </source>
</evidence>
<organism evidence="1 2">
    <name type="scientific">Flavobacterium chuncheonense</name>
    <dbReference type="NCBI Taxonomy" id="2026653"/>
    <lineage>
        <taxon>Bacteria</taxon>
        <taxon>Pseudomonadati</taxon>
        <taxon>Bacteroidota</taxon>
        <taxon>Flavobacteriia</taxon>
        <taxon>Flavobacteriales</taxon>
        <taxon>Flavobacteriaceae</taxon>
        <taxon>Flavobacterium</taxon>
    </lineage>
</organism>
<name>A0ABW5YL81_9FLAO</name>
<dbReference type="Proteomes" id="UP001597534">
    <property type="component" value="Unassembled WGS sequence"/>
</dbReference>
<keyword evidence="2" id="KW-1185">Reference proteome</keyword>
<sequence length="46" mass="5194">MRKLLAITLIITSFLLTSCSSGWNCKSSYVKADSKVEKTTKQQREV</sequence>
<gene>
    <name evidence="1" type="ORF">ACFS5J_07485</name>
</gene>
<reference evidence="2" key="1">
    <citation type="journal article" date="2019" name="Int. J. Syst. Evol. Microbiol.">
        <title>The Global Catalogue of Microorganisms (GCM) 10K type strain sequencing project: providing services to taxonomists for standard genome sequencing and annotation.</title>
        <authorList>
            <consortium name="The Broad Institute Genomics Platform"/>
            <consortium name="The Broad Institute Genome Sequencing Center for Infectious Disease"/>
            <person name="Wu L."/>
            <person name="Ma J."/>
        </authorList>
    </citation>
    <scope>NUCLEOTIDE SEQUENCE [LARGE SCALE GENOMIC DNA]</scope>
    <source>
        <strain evidence="2">KCTC 22671</strain>
    </source>
</reference>
<proteinExistence type="predicted"/>
<evidence type="ECO:0008006" key="3">
    <source>
        <dbReference type="Google" id="ProtNLM"/>
    </source>
</evidence>
<dbReference type="PROSITE" id="PS51257">
    <property type="entry name" value="PROKAR_LIPOPROTEIN"/>
    <property type="match status" value="1"/>
</dbReference>
<protein>
    <recommendedName>
        <fullName evidence="3">Lipoprotein</fullName>
    </recommendedName>
</protein>
<evidence type="ECO:0000313" key="2">
    <source>
        <dbReference type="Proteomes" id="UP001597534"/>
    </source>
</evidence>
<dbReference type="EMBL" id="JBHUPC010000012">
    <property type="protein sequence ID" value="MFD2891847.1"/>
    <property type="molecule type" value="Genomic_DNA"/>
</dbReference>